<dbReference type="Proteomes" id="UP000325315">
    <property type="component" value="Unassembled WGS sequence"/>
</dbReference>
<evidence type="ECO:0000256" key="1">
    <source>
        <dbReference type="ARBA" id="ARBA00012247"/>
    </source>
</evidence>
<dbReference type="GO" id="GO:0006071">
    <property type="term" value="P:glycerol metabolic process"/>
    <property type="evidence" value="ECO:0007669"/>
    <property type="project" value="UniProtKB-KW"/>
</dbReference>
<feature type="region of interest" description="Disordered" evidence="7">
    <location>
        <begin position="725"/>
        <end position="745"/>
    </location>
</feature>
<dbReference type="SUPFAM" id="SSF51695">
    <property type="entry name" value="PLC-like phosphodiesterases"/>
    <property type="match status" value="2"/>
</dbReference>
<keyword evidence="8" id="KW-0812">Transmembrane</keyword>
<keyword evidence="2 9" id="KW-0732">Signal</keyword>
<accession>A0A5B6X9E2</accession>
<dbReference type="AlphaFoldDB" id="A0A5B6X9E2"/>
<dbReference type="EMBL" id="SMMG02000001">
    <property type="protein sequence ID" value="KAA3489944.1"/>
    <property type="molecule type" value="Genomic_DNA"/>
</dbReference>
<keyword evidence="8" id="KW-1133">Transmembrane helix</keyword>
<name>A0A5B6X9E2_9ROSI</name>
<evidence type="ECO:0000256" key="2">
    <source>
        <dbReference type="ARBA" id="ARBA00022729"/>
    </source>
</evidence>
<dbReference type="GO" id="GO:0006629">
    <property type="term" value="P:lipid metabolic process"/>
    <property type="evidence" value="ECO:0007669"/>
    <property type="project" value="InterPro"/>
</dbReference>
<feature type="chain" id="PRO_5022967074" description="glycerophosphodiester phosphodiesterase" evidence="9">
    <location>
        <begin position="23"/>
        <end position="772"/>
    </location>
</feature>
<dbReference type="OrthoDB" id="1058301at2759"/>
<feature type="domain" description="GP-PDE" evidence="10">
    <location>
        <begin position="373"/>
        <end position="668"/>
    </location>
</feature>
<evidence type="ECO:0000256" key="6">
    <source>
        <dbReference type="ARBA" id="ARBA00047512"/>
    </source>
</evidence>
<evidence type="ECO:0000256" key="8">
    <source>
        <dbReference type="SAM" id="Phobius"/>
    </source>
</evidence>
<keyword evidence="3" id="KW-0319">Glycerol metabolism</keyword>
<organism evidence="11 12">
    <name type="scientific">Gossypium australe</name>
    <dbReference type="NCBI Taxonomy" id="47621"/>
    <lineage>
        <taxon>Eukaryota</taxon>
        <taxon>Viridiplantae</taxon>
        <taxon>Streptophyta</taxon>
        <taxon>Embryophyta</taxon>
        <taxon>Tracheophyta</taxon>
        <taxon>Spermatophyta</taxon>
        <taxon>Magnoliopsida</taxon>
        <taxon>eudicotyledons</taxon>
        <taxon>Gunneridae</taxon>
        <taxon>Pentapetalae</taxon>
        <taxon>rosids</taxon>
        <taxon>malvids</taxon>
        <taxon>Malvales</taxon>
        <taxon>Malvaceae</taxon>
        <taxon>Malvoideae</taxon>
        <taxon>Gossypium</taxon>
    </lineage>
</organism>
<evidence type="ECO:0000259" key="10">
    <source>
        <dbReference type="PROSITE" id="PS51704"/>
    </source>
</evidence>
<dbReference type="InterPro" id="IPR017946">
    <property type="entry name" value="PLC-like_Pdiesterase_TIM-brl"/>
</dbReference>
<keyword evidence="8" id="KW-0472">Membrane</keyword>
<feature type="domain" description="GP-PDE" evidence="10">
    <location>
        <begin position="61"/>
        <end position="359"/>
    </location>
</feature>
<evidence type="ECO:0000256" key="3">
    <source>
        <dbReference type="ARBA" id="ARBA00022798"/>
    </source>
</evidence>
<evidence type="ECO:0000256" key="4">
    <source>
        <dbReference type="ARBA" id="ARBA00022801"/>
    </source>
</evidence>
<comment type="caution">
    <text evidence="11">The sequence shown here is derived from an EMBL/GenBank/DDBJ whole genome shotgun (WGS) entry which is preliminary data.</text>
</comment>
<dbReference type="PANTHER" id="PTHR43620:SF44">
    <property type="entry name" value="GLYCEROPHOSPHODIESTER PHOSPHODIESTERASE GDPDL6-RELATED"/>
    <property type="match status" value="1"/>
</dbReference>
<dbReference type="InterPro" id="IPR030395">
    <property type="entry name" value="GP_PDE_dom"/>
</dbReference>
<dbReference type="CDD" id="cd08604">
    <property type="entry name" value="GDPD_SHV3_repeat_2"/>
    <property type="match status" value="1"/>
</dbReference>
<proteinExistence type="predicted"/>
<evidence type="ECO:0000313" key="12">
    <source>
        <dbReference type="Proteomes" id="UP000325315"/>
    </source>
</evidence>
<evidence type="ECO:0000256" key="7">
    <source>
        <dbReference type="SAM" id="MobiDB-lite"/>
    </source>
</evidence>
<keyword evidence="12" id="KW-1185">Reference proteome</keyword>
<feature type="signal peptide" evidence="9">
    <location>
        <begin position="1"/>
        <end position="22"/>
    </location>
</feature>
<dbReference type="FunFam" id="3.20.20.190:FF:000011">
    <property type="entry name" value="Glycerophosphodiester phosphodiesterase GDPDL3"/>
    <property type="match status" value="1"/>
</dbReference>
<comment type="catalytic activity">
    <reaction evidence="6">
        <text>a sn-glycero-3-phosphodiester + H2O = an alcohol + sn-glycerol 3-phosphate + H(+)</text>
        <dbReference type="Rhea" id="RHEA:12969"/>
        <dbReference type="ChEBI" id="CHEBI:15377"/>
        <dbReference type="ChEBI" id="CHEBI:15378"/>
        <dbReference type="ChEBI" id="CHEBI:30879"/>
        <dbReference type="ChEBI" id="CHEBI:57597"/>
        <dbReference type="ChEBI" id="CHEBI:83408"/>
        <dbReference type="EC" id="3.1.4.46"/>
    </reaction>
</comment>
<dbReference type="GO" id="GO:0008889">
    <property type="term" value="F:glycerophosphodiester phosphodiesterase activity"/>
    <property type="evidence" value="ECO:0007669"/>
    <property type="project" value="UniProtKB-EC"/>
</dbReference>
<sequence>MFGGKMIRFLVLISLLVQVTWAQQGGQPAVGGGGGGGQVMAPPPKPQALMKKWPTLSGYPPLVIARGGFTGLFPESCPTAIDMALSSAATDLALLCNLQLTKDSVGLCVTSINLENTTNIAESFPNASRTHKINGEDVKGYFAMDYPFKALRDKVTIVQNILSRTDAFDNTSPLSTVEEVLQARPPLFWLNVQYDSFYNEQKLSMSDYIENTIGFQSIQFLSCTEIGFLKKMAKKVTNDTRLVLTFLGPDAIEPTEKKKYSDILKDLKAVRAFASGILVPKEYIWPLNANGYLAQPTTLVADAHKHDLEVFAAAFANDIPGSYNYSYDPTAEYLQFISDPNNTVDGFVTDFSQTAGNAIGCLAGNDTDKKVHRLIITHNGASGTYPGCTDLAYEQAVKDGADIIDCSVQMSKDGVAFCLDSPDLIRDTTAMSTFLTRAVSTPEIQKEKGIFSFDLTWTEIQSLKPKMYSPFLQHSGLERNPEAKNKGKLISLRDFLGFAKTKPVGVLISIENARYLASKKHLDVVDAVTKALKNASLEKKQVMIQSDDSAVLSKFKGESGYKRLFRFEEISGVSKQAAEEIKKYADGAVLSRRSVIDVNNDYTTQHTNAVKELHGCNVSVYVYVMRNEFVHIPFDYYADPTIEIATYVIDVGVDGIITEFPKTASRYLRSTCADIHAEYCILASQPGGLLNILPKKSYPEKVSPSSPPLEVKDIVDPPLPPVGAVPVLDSKPPPQGPSGAQAPAPSSGMAVAANFGFSLAAFMALGLLSMGH</sequence>
<protein>
    <recommendedName>
        <fullName evidence="1">glycerophosphodiester phosphodiesterase</fullName>
        <ecNumber evidence="1">3.1.4.46</ecNumber>
    </recommendedName>
</protein>
<reference evidence="11" key="1">
    <citation type="submission" date="2019-08" db="EMBL/GenBank/DDBJ databases">
        <authorList>
            <person name="Liu F."/>
        </authorList>
    </citation>
    <scope>NUCLEOTIDE SEQUENCE [LARGE SCALE GENOMIC DNA]</scope>
    <source>
        <strain evidence="11">PA1801</strain>
        <tissue evidence="11">Leaf</tissue>
    </source>
</reference>
<dbReference type="PANTHER" id="PTHR43620">
    <property type="entry name" value="GLYCEROPHOSPHORYL DIESTER PHOSPHODIESTERASE"/>
    <property type="match status" value="1"/>
</dbReference>
<evidence type="ECO:0000313" key="11">
    <source>
        <dbReference type="EMBL" id="KAA3489944.1"/>
    </source>
</evidence>
<dbReference type="EC" id="3.1.4.46" evidence="1"/>
<keyword evidence="5" id="KW-0325">Glycoprotein</keyword>
<evidence type="ECO:0000256" key="9">
    <source>
        <dbReference type="SAM" id="SignalP"/>
    </source>
</evidence>
<dbReference type="Gene3D" id="3.20.20.190">
    <property type="entry name" value="Phosphatidylinositol (PI) phosphodiesterase"/>
    <property type="match status" value="2"/>
</dbReference>
<dbReference type="Pfam" id="PF03009">
    <property type="entry name" value="GDPD"/>
    <property type="match status" value="1"/>
</dbReference>
<feature type="transmembrane region" description="Helical" evidence="8">
    <location>
        <begin position="748"/>
        <end position="768"/>
    </location>
</feature>
<gene>
    <name evidence="11" type="ORF">EPI10_033489</name>
</gene>
<evidence type="ECO:0000256" key="5">
    <source>
        <dbReference type="ARBA" id="ARBA00023180"/>
    </source>
</evidence>
<dbReference type="PROSITE" id="PS51704">
    <property type="entry name" value="GP_PDE"/>
    <property type="match status" value="2"/>
</dbReference>
<keyword evidence="4" id="KW-0378">Hydrolase</keyword>